<evidence type="ECO:0000256" key="1">
    <source>
        <dbReference type="SAM" id="Phobius"/>
    </source>
</evidence>
<name>A0A644WC80_9ZZZZ</name>
<accession>A0A644WC80</accession>
<feature type="transmembrane region" description="Helical" evidence="1">
    <location>
        <begin position="6"/>
        <end position="27"/>
    </location>
</feature>
<protein>
    <submittedName>
        <fullName evidence="2">Uncharacterized protein</fullName>
    </submittedName>
</protein>
<organism evidence="2">
    <name type="scientific">bioreactor metagenome</name>
    <dbReference type="NCBI Taxonomy" id="1076179"/>
    <lineage>
        <taxon>unclassified sequences</taxon>
        <taxon>metagenomes</taxon>
        <taxon>ecological metagenomes</taxon>
    </lineage>
</organism>
<comment type="caution">
    <text evidence="2">The sequence shown here is derived from an EMBL/GenBank/DDBJ whole genome shotgun (WGS) entry which is preliminary data.</text>
</comment>
<reference evidence="2" key="1">
    <citation type="submission" date="2019-08" db="EMBL/GenBank/DDBJ databases">
        <authorList>
            <person name="Kucharzyk K."/>
            <person name="Murdoch R.W."/>
            <person name="Higgins S."/>
            <person name="Loffler F."/>
        </authorList>
    </citation>
    <scope>NUCLEOTIDE SEQUENCE</scope>
</reference>
<gene>
    <name evidence="2" type="ORF">SDC9_47356</name>
</gene>
<evidence type="ECO:0000313" key="2">
    <source>
        <dbReference type="EMBL" id="MPM01118.1"/>
    </source>
</evidence>
<sequence length="92" mass="10499">MSWLDLFKYVTYALGTVILFFWILIIYRAVTKKSELVPVRRLMYILAIVAVGMSIARSSQLYGSTVVFADLIVLFCILAAFARSEKKRDEPS</sequence>
<dbReference type="EMBL" id="VSSQ01000775">
    <property type="protein sequence ID" value="MPM01118.1"/>
    <property type="molecule type" value="Genomic_DNA"/>
</dbReference>
<keyword evidence="1" id="KW-1133">Transmembrane helix</keyword>
<feature type="transmembrane region" description="Helical" evidence="1">
    <location>
        <begin position="62"/>
        <end position="82"/>
    </location>
</feature>
<feature type="transmembrane region" description="Helical" evidence="1">
    <location>
        <begin position="39"/>
        <end position="56"/>
    </location>
</feature>
<proteinExistence type="predicted"/>
<keyword evidence="1" id="KW-0472">Membrane</keyword>
<keyword evidence="1" id="KW-0812">Transmembrane</keyword>
<dbReference type="AlphaFoldDB" id="A0A644WC80"/>